<dbReference type="EMBL" id="JBHTIL010000001">
    <property type="protein sequence ID" value="MFD0925060.1"/>
    <property type="molecule type" value="Genomic_DNA"/>
</dbReference>
<keyword evidence="4" id="KW-1185">Reference proteome</keyword>
<dbReference type="PANTHER" id="PTHR30204">
    <property type="entry name" value="REDOX-CYCLING DRUG-SENSING TRANSCRIPTIONAL ACTIVATOR SOXR"/>
    <property type="match status" value="1"/>
</dbReference>
<dbReference type="Gene3D" id="1.10.1660.10">
    <property type="match status" value="1"/>
</dbReference>
<comment type="caution">
    <text evidence="3">The sequence shown here is derived from an EMBL/GenBank/DDBJ whole genome shotgun (WGS) entry which is preliminary data.</text>
</comment>
<dbReference type="RefSeq" id="WP_253646961.1">
    <property type="nucleotide sequence ID" value="NZ_BAAAMO010000002.1"/>
</dbReference>
<proteinExistence type="predicted"/>
<dbReference type="SUPFAM" id="SSF46955">
    <property type="entry name" value="Putative DNA-binding domain"/>
    <property type="match status" value="1"/>
</dbReference>
<dbReference type="Proteomes" id="UP001597068">
    <property type="component" value="Unassembled WGS sequence"/>
</dbReference>
<dbReference type="InterPro" id="IPR000551">
    <property type="entry name" value="MerR-type_HTH_dom"/>
</dbReference>
<evidence type="ECO:0000259" key="2">
    <source>
        <dbReference type="PROSITE" id="PS50937"/>
    </source>
</evidence>
<dbReference type="PANTHER" id="PTHR30204:SF93">
    <property type="entry name" value="HTH MERR-TYPE DOMAIN-CONTAINING PROTEIN"/>
    <property type="match status" value="1"/>
</dbReference>
<feature type="domain" description="HTH merR-type" evidence="2">
    <location>
        <begin position="3"/>
        <end position="71"/>
    </location>
</feature>
<evidence type="ECO:0000313" key="3">
    <source>
        <dbReference type="EMBL" id="MFD0925060.1"/>
    </source>
</evidence>
<gene>
    <name evidence="3" type="ORF">ACFQ04_04845</name>
</gene>
<evidence type="ECO:0000256" key="1">
    <source>
        <dbReference type="ARBA" id="ARBA00023125"/>
    </source>
</evidence>
<dbReference type="PROSITE" id="PS50937">
    <property type="entry name" value="HTH_MERR_2"/>
    <property type="match status" value="1"/>
</dbReference>
<reference evidence="4" key="1">
    <citation type="journal article" date="2019" name="Int. J. Syst. Evol. Microbiol.">
        <title>The Global Catalogue of Microorganisms (GCM) 10K type strain sequencing project: providing services to taxonomists for standard genome sequencing and annotation.</title>
        <authorList>
            <consortium name="The Broad Institute Genomics Platform"/>
            <consortium name="The Broad Institute Genome Sequencing Center for Infectious Disease"/>
            <person name="Wu L."/>
            <person name="Ma J."/>
        </authorList>
    </citation>
    <scope>NUCLEOTIDE SEQUENCE [LARGE SCALE GENOMIC DNA]</scope>
    <source>
        <strain evidence="4">CCUG 50873</strain>
    </source>
</reference>
<protein>
    <submittedName>
        <fullName evidence="3">MerR family transcriptional regulator</fullName>
    </submittedName>
</protein>
<keyword evidence="1" id="KW-0238">DNA-binding</keyword>
<dbReference type="InterPro" id="IPR009061">
    <property type="entry name" value="DNA-bd_dom_put_sf"/>
</dbReference>
<name>A0ABW3G3M3_9NOCA</name>
<sequence length="247" mass="27237">MTEYRIDDLARAAGTTTRNVRGYQDRGLLPRPVKRGRIAIYTDTHLARLTLINNLLKRGFTARHIADFIRGMQRGDDLAKVLGVDEILAEPWSTATLERVSTESLRSIVGSRHDEELDGLERINLVKKVGGGDYVILDSDTVHGIGRLVDLGLSLPSIIEVFGKLEAQVDGAATTLISAARDEFVSRRGEGWVPRGDEESEWAAVLMSEMRTTATNAAHNALNRAMDRALRLELKDYLTQAPDDAAS</sequence>
<dbReference type="Pfam" id="PF13411">
    <property type="entry name" value="MerR_1"/>
    <property type="match status" value="1"/>
</dbReference>
<evidence type="ECO:0000313" key="4">
    <source>
        <dbReference type="Proteomes" id="UP001597068"/>
    </source>
</evidence>
<dbReference type="SMART" id="SM00422">
    <property type="entry name" value="HTH_MERR"/>
    <property type="match status" value="1"/>
</dbReference>
<accession>A0ABW3G3M3</accession>
<dbReference type="InterPro" id="IPR047057">
    <property type="entry name" value="MerR_fam"/>
</dbReference>
<organism evidence="3 4">
    <name type="scientific">Williamsia deligens</name>
    <dbReference type="NCBI Taxonomy" id="321325"/>
    <lineage>
        <taxon>Bacteria</taxon>
        <taxon>Bacillati</taxon>
        <taxon>Actinomycetota</taxon>
        <taxon>Actinomycetes</taxon>
        <taxon>Mycobacteriales</taxon>
        <taxon>Nocardiaceae</taxon>
        <taxon>Williamsia</taxon>
    </lineage>
</organism>